<evidence type="ECO:0000259" key="20">
    <source>
        <dbReference type="PROSITE" id="PS50110"/>
    </source>
</evidence>
<dbReference type="PROSITE" id="PS50110">
    <property type="entry name" value="RESPONSE_REGULATORY"/>
    <property type="match status" value="2"/>
</dbReference>
<protein>
    <recommendedName>
        <fullName evidence="3">histidine kinase</fullName>
        <ecNumber evidence="3">2.7.13.3</ecNumber>
    </recommendedName>
</protein>
<feature type="transmembrane region" description="Helical" evidence="18">
    <location>
        <begin position="191"/>
        <end position="213"/>
    </location>
</feature>
<dbReference type="GO" id="GO:0000155">
    <property type="term" value="F:phosphorelay sensor kinase activity"/>
    <property type="evidence" value="ECO:0007669"/>
    <property type="project" value="InterPro"/>
</dbReference>
<comment type="subcellular location">
    <subcellularLocation>
        <location evidence="2">Cell membrane</location>
        <topology evidence="2">Multi-pass membrane protein</topology>
    </subcellularLocation>
</comment>
<feature type="modified residue" description="Phosphohistidine" evidence="14">
    <location>
        <position position="890"/>
    </location>
</feature>
<keyword evidence="5 15" id="KW-0597">Phosphoprotein</keyword>
<keyword evidence="8" id="KW-0547">Nucleotide-binding</keyword>
<sequence>MRDTPPVSIQSALWRAIFIPILALSLLAAIYSSVNQTFKQIDQFEQINIYLAEQSASASEYALLFNDQNLLSNNIQSLLRQPDVVGVSYYDSKGRRIDSLGTEHKASVDLQPDSEHFYIKKRDLFVVIVPVFYSSNDNANLNNLSNSNTDSQQLSIVGATASNEGPNRDLLGWIQVLASTNDLLLSIISNIAASLLYVITFLIGCGFACRWYIRHCTRPWSHTVDAVTHIANGDYAKARDIQLPVNMLQTKSELRYIANRLDNYRSELEEEIAQTTQEAREHALQLEEKSAQLHIANKEATESNRLKSQFLANISHEVRTPLNAILGYTQLLQKDDLGNQQRSYVDTIELSTNNLLATIGDILDFSKIEAGKLILEPSDFNLRDIIDEVFQTLSSTLLNDDKNIDLIPSYSAQLPEWVRGDAVRVRQILTNLVGNAIKFTQAGSVQVIATLTSQSKNTLGISIQVIDTGMGIPDDKLNQLFKPFSQVDPSRSRNFAGTGLGLVITRKLIEQMNGSINVTSELGRGSNFYFSIQLTPSDKCSTPLQPLNKHVLIMEPNTNYRNYLRSCLDDIEVTYEYTNTIDQLVSTLHKKNKPFDCALLHVESTAQTSQDTHQLVQYLSTRFNVPCILMTKPTGYISQHSQLHQSVSHILLKPINPSKLYQALTNVEINQTAFDAKHSLTIPDDDPKTDHVNVTDNHINLSGIHILAVDDTPINLQLLGHWLDPHGIKLSLAYSGIQAIDMAENQQFDLILMDIQMPQMDGMETTKRLRQMAAYKETPIIALTAHALAEEQQSILASGMNAYLTKPVNEDILINTILKWCHEERNHSTQVSQQIAQVFHLDRALSMAGNKTNAAKELFEMFMESLKEDKRLLHHHYQAQDLNKLIATVHRIHGASKYSGTIEVTKHANFLETHLKELGFDEVDEIFQDFTDAISRLENIQTLIPWPPASQTQAHNDAHQINSKTN</sequence>
<feature type="coiled-coil region" evidence="16">
    <location>
        <begin position="258"/>
        <end position="292"/>
    </location>
</feature>
<evidence type="ECO:0000259" key="21">
    <source>
        <dbReference type="PROSITE" id="PS50894"/>
    </source>
</evidence>
<dbReference type="FunFam" id="1.10.287.130:FF:000003">
    <property type="entry name" value="Histidine kinase"/>
    <property type="match status" value="1"/>
</dbReference>
<dbReference type="PROSITE" id="PS50109">
    <property type="entry name" value="HIS_KIN"/>
    <property type="match status" value="1"/>
</dbReference>
<dbReference type="EC" id="2.7.13.3" evidence="3"/>
<dbReference type="SMART" id="SM00448">
    <property type="entry name" value="REC"/>
    <property type="match status" value="1"/>
</dbReference>
<keyword evidence="13 18" id="KW-0472">Membrane</keyword>
<name>A0A370UAB8_9GAMM</name>
<feature type="domain" description="Response regulatory" evidence="20">
    <location>
        <begin position="550"/>
        <end position="668"/>
    </location>
</feature>
<dbReference type="GO" id="GO:0005524">
    <property type="term" value="F:ATP binding"/>
    <property type="evidence" value="ECO:0007669"/>
    <property type="project" value="UniProtKB-KW"/>
</dbReference>
<dbReference type="OrthoDB" id="9797243at2"/>
<evidence type="ECO:0000256" key="16">
    <source>
        <dbReference type="SAM" id="Coils"/>
    </source>
</evidence>
<proteinExistence type="predicted"/>
<keyword evidence="16" id="KW-0175">Coiled coil</keyword>
<feature type="compositionally biased region" description="Polar residues" evidence="17">
    <location>
        <begin position="949"/>
        <end position="966"/>
    </location>
</feature>
<dbReference type="InterPro" id="IPR003661">
    <property type="entry name" value="HisK_dim/P_dom"/>
</dbReference>
<evidence type="ECO:0000256" key="4">
    <source>
        <dbReference type="ARBA" id="ARBA00022475"/>
    </source>
</evidence>
<evidence type="ECO:0000256" key="8">
    <source>
        <dbReference type="ARBA" id="ARBA00022741"/>
    </source>
</evidence>
<dbReference type="InterPro" id="IPR036097">
    <property type="entry name" value="HisK_dim/P_sf"/>
</dbReference>
<dbReference type="SMART" id="SM00388">
    <property type="entry name" value="HisKA"/>
    <property type="match status" value="1"/>
</dbReference>
<dbReference type="Proteomes" id="UP000254326">
    <property type="component" value="Unassembled WGS sequence"/>
</dbReference>
<evidence type="ECO:0000256" key="14">
    <source>
        <dbReference type="PROSITE-ProRule" id="PRU00110"/>
    </source>
</evidence>
<dbReference type="SUPFAM" id="SSF52172">
    <property type="entry name" value="CheY-like"/>
    <property type="match status" value="2"/>
</dbReference>
<dbReference type="EMBL" id="QKRA01000003">
    <property type="protein sequence ID" value="RDL44713.1"/>
    <property type="molecule type" value="Genomic_DNA"/>
</dbReference>
<accession>A0A370UAB8</accession>
<dbReference type="CDD" id="cd00082">
    <property type="entry name" value="HisKA"/>
    <property type="match status" value="1"/>
</dbReference>
<dbReference type="InterPro" id="IPR004358">
    <property type="entry name" value="Sig_transdc_His_kin-like_C"/>
</dbReference>
<dbReference type="InterPro" id="IPR036890">
    <property type="entry name" value="HATPase_C_sf"/>
</dbReference>
<keyword evidence="4" id="KW-1003">Cell membrane</keyword>
<dbReference type="Pfam" id="PF00072">
    <property type="entry name" value="Response_reg"/>
    <property type="match status" value="1"/>
</dbReference>
<keyword evidence="9 22" id="KW-0418">Kinase</keyword>
<dbReference type="GO" id="GO:0005886">
    <property type="term" value="C:plasma membrane"/>
    <property type="evidence" value="ECO:0007669"/>
    <property type="project" value="UniProtKB-SubCell"/>
</dbReference>
<evidence type="ECO:0000313" key="23">
    <source>
        <dbReference type="Proteomes" id="UP000254326"/>
    </source>
</evidence>
<dbReference type="Gene3D" id="3.30.565.10">
    <property type="entry name" value="Histidine kinase-like ATPase, C-terminal domain"/>
    <property type="match status" value="1"/>
</dbReference>
<comment type="caution">
    <text evidence="15">Lacks conserved residue(s) required for the propagation of feature annotation.</text>
</comment>
<evidence type="ECO:0000256" key="10">
    <source>
        <dbReference type="ARBA" id="ARBA00022840"/>
    </source>
</evidence>
<keyword evidence="23" id="KW-1185">Reference proteome</keyword>
<keyword evidence="7 18" id="KW-0812">Transmembrane</keyword>
<feature type="region of interest" description="Disordered" evidence="17">
    <location>
        <begin position="947"/>
        <end position="966"/>
    </location>
</feature>
<dbReference type="Pfam" id="PF00512">
    <property type="entry name" value="HisKA"/>
    <property type="match status" value="1"/>
</dbReference>
<dbReference type="InterPro" id="IPR001789">
    <property type="entry name" value="Sig_transdc_resp-reg_receiver"/>
</dbReference>
<reference evidence="22 23" key="1">
    <citation type="submission" date="2018-06" db="EMBL/GenBank/DDBJ databases">
        <title>Marinomonas sp. YLB-05 draft genome sequence.</title>
        <authorList>
            <person name="Yu L."/>
            <person name="Tang X."/>
        </authorList>
    </citation>
    <scope>NUCLEOTIDE SEQUENCE [LARGE SCALE GENOMIC DNA]</scope>
    <source>
        <strain evidence="22 23">YLB-05</strain>
    </source>
</reference>
<dbReference type="PANTHER" id="PTHR45339:SF1">
    <property type="entry name" value="HYBRID SIGNAL TRANSDUCTION HISTIDINE KINASE J"/>
    <property type="match status" value="1"/>
</dbReference>
<dbReference type="CDD" id="cd17546">
    <property type="entry name" value="REC_hyHK_CKI1_RcsC-like"/>
    <property type="match status" value="1"/>
</dbReference>
<dbReference type="InterPro" id="IPR036641">
    <property type="entry name" value="HPT_dom_sf"/>
</dbReference>
<dbReference type="SUPFAM" id="SSF47384">
    <property type="entry name" value="Homodimeric domain of signal transducing histidine kinase"/>
    <property type="match status" value="1"/>
</dbReference>
<comment type="caution">
    <text evidence="22">The sequence shown here is derived from an EMBL/GenBank/DDBJ whole genome shotgun (WGS) entry which is preliminary data.</text>
</comment>
<keyword evidence="6" id="KW-0808">Transferase</keyword>
<dbReference type="PANTHER" id="PTHR45339">
    <property type="entry name" value="HYBRID SIGNAL TRANSDUCTION HISTIDINE KINASE J"/>
    <property type="match status" value="1"/>
</dbReference>
<dbReference type="InterPro" id="IPR003594">
    <property type="entry name" value="HATPase_dom"/>
</dbReference>
<dbReference type="AlphaFoldDB" id="A0A370UAB8"/>
<dbReference type="FunFam" id="3.30.565.10:FF:000010">
    <property type="entry name" value="Sensor histidine kinase RcsC"/>
    <property type="match status" value="1"/>
</dbReference>
<keyword evidence="10" id="KW-0067">ATP-binding</keyword>
<dbReference type="Pfam" id="PF01627">
    <property type="entry name" value="Hpt"/>
    <property type="match status" value="1"/>
</dbReference>
<evidence type="ECO:0000256" key="17">
    <source>
        <dbReference type="SAM" id="MobiDB-lite"/>
    </source>
</evidence>
<evidence type="ECO:0000256" key="11">
    <source>
        <dbReference type="ARBA" id="ARBA00022989"/>
    </source>
</evidence>
<dbReference type="InterPro" id="IPR005467">
    <property type="entry name" value="His_kinase_dom"/>
</dbReference>
<dbReference type="Gene3D" id="1.10.287.130">
    <property type="match status" value="1"/>
</dbReference>
<evidence type="ECO:0000256" key="5">
    <source>
        <dbReference type="ARBA" id="ARBA00022553"/>
    </source>
</evidence>
<evidence type="ECO:0000313" key="22">
    <source>
        <dbReference type="EMBL" id="RDL44713.1"/>
    </source>
</evidence>
<dbReference type="Pfam" id="PF02518">
    <property type="entry name" value="HATPase_c"/>
    <property type="match status" value="1"/>
</dbReference>
<evidence type="ECO:0000259" key="19">
    <source>
        <dbReference type="PROSITE" id="PS50109"/>
    </source>
</evidence>
<dbReference type="RefSeq" id="WP_115467976.1">
    <property type="nucleotide sequence ID" value="NZ_QKRA01000003.1"/>
</dbReference>
<dbReference type="InterPro" id="IPR008207">
    <property type="entry name" value="Sig_transdc_His_kin_Hpt_dom"/>
</dbReference>
<evidence type="ECO:0000256" key="1">
    <source>
        <dbReference type="ARBA" id="ARBA00000085"/>
    </source>
</evidence>
<dbReference type="Gene3D" id="1.20.120.160">
    <property type="entry name" value="HPT domain"/>
    <property type="match status" value="1"/>
</dbReference>
<dbReference type="InterPro" id="IPR011006">
    <property type="entry name" value="CheY-like_superfamily"/>
</dbReference>
<keyword evidence="12" id="KW-0902">Two-component regulatory system</keyword>
<evidence type="ECO:0000256" key="12">
    <source>
        <dbReference type="ARBA" id="ARBA00023012"/>
    </source>
</evidence>
<dbReference type="CDD" id="cd16922">
    <property type="entry name" value="HATPase_EvgS-ArcB-TorS-like"/>
    <property type="match status" value="1"/>
</dbReference>
<feature type="domain" description="HPt" evidence="21">
    <location>
        <begin position="851"/>
        <end position="944"/>
    </location>
</feature>
<feature type="domain" description="Response regulatory" evidence="20">
    <location>
        <begin position="705"/>
        <end position="821"/>
    </location>
</feature>
<dbReference type="SUPFAM" id="SSF47226">
    <property type="entry name" value="Histidine-containing phosphotransfer domain, HPT domain"/>
    <property type="match status" value="1"/>
</dbReference>
<organism evidence="22 23">
    <name type="scientific">Marinomonas piezotolerans</name>
    <dbReference type="NCBI Taxonomy" id="2213058"/>
    <lineage>
        <taxon>Bacteria</taxon>
        <taxon>Pseudomonadati</taxon>
        <taxon>Pseudomonadota</taxon>
        <taxon>Gammaproteobacteria</taxon>
        <taxon>Oceanospirillales</taxon>
        <taxon>Oceanospirillaceae</taxon>
        <taxon>Marinomonas</taxon>
    </lineage>
</organism>
<evidence type="ECO:0000256" key="7">
    <source>
        <dbReference type="ARBA" id="ARBA00022692"/>
    </source>
</evidence>
<dbReference type="SUPFAM" id="SSF55874">
    <property type="entry name" value="ATPase domain of HSP90 chaperone/DNA topoisomerase II/histidine kinase"/>
    <property type="match status" value="1"/>
</dbReference>
<keyword evidence="11 18" id="KW-1133">Transmembrane helix</keyword>
<feature type="domain" description="Histidine kinase" evidence="19">
    <location>
        <begin position="313"/>
        <end position="536"/>
    </location>
</feature>
<evidence type="ECO:0000256" key="3">
    <source>
        <dbReference type="ARBA" id="ARBA00012438"/>
    </source>
</evidence>
<evidence type="ECO:0000256" key="6">
    <source>
        <dbReference type="ARBA" id="ARBA00022679"/>
    </source>
</evidence>
<dbReference type="PRINTS" id="PR00344">
    <property type="entry name" value="BCTRLSENSOR"/>
</dbReference>
<gene>
    <name evidence="22" type="ORF">DN730_10040</name>
</gene>
<dbReference type="PROSITE" id="PS50894">
    <property type="entry name" value="HPT"/>
    <property type="match status" value="1"/>
</dbReference>
<evidence type="ECO:0000256" key="15">
    <source>
        <dbReference type="PROSITE-ProRule" id="PRU00169"/>
    </source>
</evidence>
<evidence type="ECO:0000256" key="9">
    <source>
        <dbReference type="ARBA" id="ARBA00022777"/>
    </source>
</evidence>
<comment type="catalytic activity">
    <reaction evidence="1">
        <text>ATP + protein L-histidine = ADP + protein N-phospho-L-histidine.</text>
        <dbReference type="EC" id="2.7.13.3"/>
    </reaction>
</comment>
<dbReference type="SMART" id="SM00387">
    <property type="entry name" value="HATPase_c"/>
    <property type="match status" value="1"/>
</dbReference>
<evidence type="ECO:0000256" key="18">
    <source>
        <dbReference type="SAM" id="Phobius"/>
    </source>
</evidence>
<evidence type="ECO:0000256" key="2">
    <source>
        <dbReference type="ARBA" id="ARBA00004651"/>
    </source>
</evidence>
<evidence type="ECO:0000256" key="13">
    <source>
        <dbReference type="ARBA" id="ARBA00023136"/>
    </source>
</evidence>
<dbReference type="Gene3D" id="3.40.50.2300">
    <property type="match status" value="2"/>
</dbReference>
<feature type="modified residue" description="4-aspartylphosphate" evidence="15">
    <location>
        <position position="754"/>
    </location>
</feature>
<feature type="transmembrane region" description="Helical" evidence="18">
    <location>
        <begin position="12"/>
        <end position="31"/>
    </location>
</feature>